<evidence type="ECO:0008006" key="4">
    <source>
        <dbReference type="Google" id="ProtNLM"/>
    </source>
</evidence>
<sequence>MVLAGVLDDLVVEGLGEGQHAAKNKEVRAKHSGKGGGGRRAGGPARTEGWYARARMLDCRWDSGRFSAVRQLFSAAFAGPWDSWAASRRLMAR</sequence>
<reference evidence="3" key="1">
    <citation type="journal article" date="2019" name="Int. J. Syst. Evol. Microbiol.">
        <title>The Global Catalogue of Microorganisms (GCM) 10K type strain sequencing project: providing services to taxonomists for standard genome sequencing and annotation.</title>
        <authorList>
            <consortium name="The Broad Institute Genomics Platform"/>
            <consortium name="The Broad Institute Genome Sequencing Center for Infectious Disease"/>
            <person name="Wu L."/>
            <person name="Ma J."/>
        </authorList>
    </citation>
    <scope>NUCLEOTIDE SEQUENCE [LARGE SCALE GENOMIC DNA]</scope>
    <source>
        <strain evidence="3">JCM 16374</strain>
    </source>
</reference>
<feature type="region of interest" description="Disordered" evidence="1">
    <location>
        <begin position="22"/>
        <end position="46"/>
    </location>
</feature>
<dbReference type="EMBL" id="BAAARK010000019">
    <property type="protein sequence ID" value="GAA2675122.1"/>
    <property type="molecule type" value="Genomic_DNA"/>
</dbReference>
<organism evidence="2 3">
    <name type="scientific">Streptomyces lunalinharesii</name>
    <dbReference type="NCBI Taxonomy" id="333384"/>
    <lineage>
        <taxon>Bacteria</taxon>
        <taxon>Bacillati</taxon>
        <taxon>Actinomycetota</taxon>
        <taxon>Actinomycetes</taxon>
        <taxon>Kitasatosporales</taxon>
        <taxon>Streptomycetaceae</taxon>
        <taxon>Streptomyces</taxon>
    </lineage>
</organism>
<evidence type="ECO:0000256" key="1">
    <source>
        <dbReference type="SAM" id="MobiDB-lite"/>
    </source>
</evidence>
<evidence type="ECO:0000313" key="2">
    <source>
        <dbReference type="EMBL" id="GAA2675122.1"/>
    </source>
</evidence>
<keyword evidence="3" id="KW-1185">Reference proteome</keyword>
<evidence type="ECO:0000313" key="3">
    <source>
        <dbReference type="Proteomes" id="UP001500994"/>
    </source>
</evidence>
<protein>
    <recommendedName>
        <fullName evidence="4">Transposase</fullName>
    </recommendedName>
</protein>
<accession>A0ABP6ET37</accession>
<gene>
    <name evidence="2" type="ORF">GCM10009864_52930</name>
</gene>
<name>A0ABP6ET37_9ACTN</name>
<proteinExistence type="predicted"/>
<dbReference type="Proteomes" id="UP001500994">
    <property type="component" value="Unassembled WGS sequence"/>
</dbReference>
<comment type="caution">
    <text evidence="2">The sequence shown here is derived from an EMBL/GenBank/DDBJ whole genome shotgun (WGS) entry which is preliminary data.</text>
</comment>